<dbReference type="Proteomes" id="UP000317691">
    <property type="component" value="Unassembled WGS sequence"/>
</dbReference>
<comment type="subcellular location">
    <subcellularLocation>
        <location evidence="1">Membrane</location>
    </subcellularLocation>
</comment>
<dbReference type="InterPro" id="IPR034746">
    <property type="entry name" value="POTRA"/>
</dbReference>
<keyword evidence="3" id="KW-0132">Cell division</keyword>
<dbReference type="PANTHER" id="PTHR35851">
    <property type="entry name" value="CELL DIVISION PROTEIN FTSQ"/>
    <property type="match status" value="1"/>
</dbReference>
<dbReference type="Pfam" id="PF08478">
    <property type="entry name" value="POTRA_1"/>
    <property type="match status" value="1"/>
</dbReference>
<dbReference type="InterPro" id="IPR026579">
    <property type="entry name" value="FtsQ"/>
</dbReference>
<evidence type="ECO:0000259" key="8">
    <source>
        <dbReference type="PROSITE" id="PS51779"/>
    </source>
</evidence>
<dbReference type="AlphaFoldDB" id="A0A538TMB6"/>
<evidence type="ECO:0000256" key="2">
    <source>
        <dbReference type="ARBA" id="ARBA00022475"/>
    </source>
</evidence>
<evidence type="ECO:0000256" key="1">
    <source>
        <dbReference type="ARBA" id="ARBA00004370"/>
    </source>
</evidence>
<dbReference type="InterPro" id="IPR013685">
    <property type="entry name" value="POTRA_FtsQ_type"/>
</dbReference>
<evidence type="ECO:0000256" key="4">
    <source>
        <dbReference type="ARBA" id="ARBA00022692"/>
    </source>
</evidence>
<keyword evidence="7" id="KW-0131">Cell cycle</keyword>
<sequence length="277" mass="30523">MRAGYQEQPTWKKPARRRRNRRILLLVLGSAAAALLLPLLARPTARLLGVLPPFRAGGFEISGYLYLSPEEIRAQIPVREGASLFGIDPAKVEAALRLHPRIEDARVTRAPGRLRVEIRERRTFLLVNAGTLLEVDATGTILSPLARGLVADRPVLSGVPFPTVKPGAHVTSARLADVLRLVSLLEAPEVGLVSDISEIISEDRNRVVLRTSRDQIPIYVDPERVTLPAMRALGAALRDVRERDRRVLAVDTRYRDQVVVRCAPGDSMTVAAPRSKV</sequence>
<organism evidence="9 10">
    <name type="scientific">Eiseniibacteriota bacterium</name>
    <dbReference type="NCBI Taxonomy" id="2212470"/>
    <lineage>
        <taxon>Bacteria</taxon>
        <taxon>Candidatus Eiseniibacteriota</taxon>
    </lineage>
</organism>
<evidence type="ECO:0000313" key="9">
    <source>
        <dbReference type="EMBL" id="TMQ64758.1"/>
    </source>
</evidence>
<keyword evidence="6" id="KW-0472">Membrane</keyword>
<keyword evidence="5" id="KW-1133">Transmembrane helix</keyword>
<proteinExistence type="predicted"/>
<keyword evidence="2" id="KW-1003">Cell membrane</keyword>
<dbReference type="EMBL" id="VBOZ01000017">
    <property type="protein sequence ID" value="TMQ64758.1"/>
    <property type="molecule type" value="Genomic_DNA"/>
</dbReference>
<gene>
    <name evidence="9" type="ORF">E6K79_06900</name>
</gene>
<reference evidence="9 10" key="1">
    <citation type="journal article" date="2019" name="Nat. Microbiol.">
        <title>Mediterranean grassland soil C-N compound turnover is dependent on rainfall and depth, and is mediated by genomically divergent microorganisms.</title>
        <authorList>
            <person name="Diamond S."/>
            <person name="Andeer P.F."/>
            <person name="Li Z."/>
            <person name="Crits-Christoph A."/>
            <person name="Burstein D."/>
            <person name="Anantharaman K."/>
            <person name="Lane K.R."/>
            <person name="Thomas B.C."/>
            <person name="Pan C."/>
            <person name="Northen T.R."/>
            <person name="Banfield J.F."/>
        </authorList>
    </citation>
    <scope>NUCLEOTIDE SEQUENCE [LARGE SCALE GENOMIC DNA]</scope>
    <source>
        <strain evidence="9">WS_9</strain>
    </source>
</reference>
<name>A0A538TMB6_UNCEI</name>
<dbReference type="GO" id="GO:0016020">
    <property type="term" value="C:membrane"/>
    <property type="evidence" value="ECO:0007669"/>
    <property type="project" value="UniProtKB-SubCell"/>
</dbReference>
<accession>A0A538TMB6</accession>
<dbReference type="PROSITE" id="PS51779">
    <property type="entry name" value="POTRA"/>
    <property type="match status" value="1"/>
</dbReference>
<keyword evidence="4" id="KW-0812">Transmembrane</keyword>
<evidence type="ECO:0000256" key="3">
    <source>
        <dbReference type="ARBA" id="ARBA00022618"/>
    </source>
</evidence>
<evidence type="ECO:0000256" key="7">
    <source>
        <dbReference type="ARBA" id="ARBA00023306"/>
    </source>
</evidence>
<evidence type="ECO:0000313" key="10">
    <source>
        <dbReference type="Proteomes" id="UP000317691"/>
    </source>
</evidence>
<evidence type="ECO:0000256" key="6">
    <source>
        <dbReference type="ARBA" id="ARBA00023136"/>
    </source>
</evidence>
<comment type="caution">
    <text evidence="9">The sequence shown here is derived from an EMBL/GenBank/DDBJ whole genome shotgun (WGS) entry which is preliminary data.</text>
</comment>
<dbReference type="GO" id="GO:0090529">
    <property type="term" value="P:cell septum assembly"/>
    <property type="evidence" value="ECO:0007669"/>
    <property type="project" value="InterPro"/>
</dbReference>
<evidence type="ECO:0000256" key="5">
    <source>
        <dbReference type="ARBA" id="ARBA00022989"/>
    </source>
</evidence>
<protein>
    <submittedName>
        <fullName evidence="9">FtsQ-type POTRA domain-containing protein</fullName>
    </submittedName>
</protein>
<dbReference type="Gene3D" id="3.10.20.310">
    <property type="entry name" value="membrane protein fhac"/>
    <property type="match status" value="1"/>
</dbReference>
<feature type="domain" description="POTRA" evidence="8">
    <location>
        <begin position="54"/>
        <end position="121"/>
    </location>
</feature>
<dbReference type="PANTHER" id="PTHR35851:SF1">
    <property type="entry name" value="CELL DIVISION PROTEIN FTSQ"/>
    <property type="match status" value="1"/>
</dbReference>